<dbReference type="Pfam" id="PF07722">
    <property type="entry name" value="Peptidase_C26"/>
    <property type="match status" value="1"/>
</dbReference>
<dbReference type="EMBL" id="JBHTMB010000109">
    <property type="protein sequence ID" value="MFD1234121.1"/>
    <property type="molecule type" value="Genomic_DNA"/>
</dbReference>
<evidence type="ECO:0000313" key="2">
    <source>
        <dbReference type="Proteomes" id="UP001597182"/>
    </source>
</evidence>
<dbReference type="Proteomes" id="UP001597182">
    <property type="component" value="Unassembled WGS sequence"/>
</dbReference>
<comment type="caution">
    <text evidence="1">The sequence shown here is derived from an EMBL/GenBank/DDBJ whole genome shotgun (WGS) entry which is preliminary data.</text>
</comment>
<dbReference type="InterPro" id="IPR011697">
    <property type="entry name" value="Peptidase_C26"/>
</dbReference>
<dbReference type="PANTHER" id="PTHR43235:SF1">
    <property type="entry name" value="GLUTAMINE AMIDOTRANSFERASE PB2B2.05-RELATED"/>
    <property type="match status" value="1"/>
</dbReference>
<organism evidence="1 2">
    <name type="scientific">Pseudonocardia benzenivorans</name>
    <dbReference type="NCBI Taxonomy" id="228005"/>
    <lineage>
        <taxon>Bacteria</taxon>
        <taxon>Bacillati</taxon>
        <taxon>Actinomycetota</taxon>
        <taxon>Actinomycetes</taxon>
        <taxon>Pseudonocardiales</taxon>
        <taxon>Pseudonocardiaceae</taxon>
        <taxon>Pseudonocardia</taxon>
    </lineage>
</organism>
<dbReference type="PANTHER" id="PTHR43235">
    <property type="entry name" value="GLUTAMINE AMIDOTRANSFERASE PB2B2.05-RELATED"/>
    <property type="match status" value="1"/>
</dbReference>
<dbReference type="InterPro" id="IPR029062">
    <property type="entry name" value="Class_I_gatase-like"/>
</dbReference>
<keyword evidence="1" id="KW-0378">Hydrolase</keyword>
<name>A0ABW3VFR8_9PSEU</name>
<accession>A0ABW3VFR8</accession>
<protein>
    <submittedName>
        <fullName evidence="1">Gamma-glutamyl-gamma-aminobutyrate hydrolase family protein</fullName>
    </submittedName>
</protein>
<dbReference type="InterPro" id="IPR044668">
    <property type="entry name" value="PuuD-like"/>
</dbReference>
<dbReference type="GO" id="GO:0016787">
    <property type="term" value="F:hydrolase activity"/>
    <property type="evidence" value="ECO:0007669"/>
    <property type="project" value="UniProtKB-KW"/>
</dbReference>
<dbReference type="SUPFAM" id="SSF52317">
    <property type="entry name" value="Class I glutamine amidotransferase-like"/>
    <property type="match status" value="1"/>
</dbReference>
<reference evidence="2" key="1">
    <citation type="journal article" date="2019" name="Int. J. Syst. Evol. Microbiol.">
        <title>The Global Catalogue of Microorganisms (GCM) 10K type strain sequencing project: providing services to taxonomists for standard genome sequencing and annotation.</title>
        <authorList>
            <consortium name="The Broad Institute Genomics Platform"/>
            <consortium name="The Broad Institute Genome Sequencing Center for Infectious Disease"/>
            <person name="Wu L."/>
            <person name="Ma J."/>
        </authorList>
    </citation>
    <scope>NUCLEOTIDE SEQUENCE [LARGE SCALE GENOMIC DNA]</scope>
    <source>
        <strain evidence="2">CCUG 49018</strain>
    </source>
</reference>
<dbReference type="RefSeq" id="WP_339122131.1">
    <property type="nucleotide sequence ID" value="NZ_BAABKS010000074.1"/>
</dbReference>
<dbReference type="PROSITE" id="PS51273">
    <property type="entry name" value="GATASE_TYPE_1"/>
    <property type="match status" value="1"/>
</dbReference>
<dbReference type="Gene3D" id="3.40.50.880">
    <property type="match status" value="1"/>
</dbReference>
<sequence>MEANERPPVVGLTAYRERARYWFWDHSATLLPDTYVEMVVAAGGAPVLLPPDPAAVGAVERLDALVITGGSDLDPARYGALPHEKTQPARPGRDATELAAVRAAVDRGIPVLGVCRGAQVLNVALGGTLHQHLPDLGATAHGARPPEFATVDVALDAGSTVGRLLGDRVTVRCLHHQAVDLLGEGLRVTARAADGVVEAVELGGHPFVVGVQWHPEQDGADLRLVRGLVEAAARTRDRWEAPGHAVSGGAGA</sequence>
<evidence type="ECO:0000313" key="1">
    <source>
        <dbReference type="EMBL" id="MFD1234121.1"/>
    </source>
</evidence>
<proteinExistence type="predicted"/>
<gene>
    <name evidence="1" type="ORF">ACFQ34_12595</name>
</gene>
<dbReference type="CDD" id="cd01745">
    <property type="entry name" value="GATase1_2"/>
    <property type="match status" value="1"/>
</dbReference>
<keyword evidence="2" id="KW-1185">Reference proteome</keyword>